<sequence precursor="true">MLNTPKIAAFLLASFASPLLLAAQPNINEMQGCQGVIDFVEHKVDGAADLYDDQDLATVKKGLVAYDQFIQKTVVSPGLLAFNNGDQGKADAMQKQVDAYKASLVNNLNSRYPGSKLVTDYAVAVNDCAKKAVPQGDDLEALKQSLETLVKLAQQG</sequence>
<dbReference type="eggNOG" id="ENOG5033ZSM">
    <property type="taxonomic scope" value="Bacteria"/>
</dbReference>
<evidence type="ECO:0000313" key="2">
    <source>
        <dbReference type="EMBL" id="ADZ90967.1"/>
    </source>
</evidence>
<dbReference type="RefSeq" id="WP_013660872.1">
    <property type="nucleotide sequence ID" value="NC_015276.1"/>
</dbReference>
<feature type="signal peptide" evidence="1">
    <location>
        <begin position="1"/>
        <end position="22"/>
    </location>
</feature>
<evidence type="ECO:0000256" key="1">
    <source>
        <dbReference type="SAM" id="SignalP"/>
    </source>
</evidence>
<gene>
    <name evidence="2" type="ordered locus">Marme_1711</name>
</gene>
<proteinExistence type="predicted"/>
<reference evidence="2 3" key="1">
    <citation type="journal article" date="2012" name="Stand. Genomic Sci.">
        <title>Complete genome sequence of the melanogenic marine bacterium Marinomonas mediterranea type strain (MMB-1(T)).</title>
        <authorList>
            <person name="Lucas-Elio P."/>
            <person name="Goodwin L."/>
            <person name="Woyke T."/>
            <person name="Pitluck S."/>
            <person name="Nolan M."/>
            <person name="Kyrpides N.C."/>
            <person name="Detter J.C."/>
            <person name="Copeland A."/>
            <person name="Teshima H."/>
            <person name="Bruce D."/>
            <person name="Detter C."/>
            <person name="Tapia R."/>
            <person name="Han S."/>
            <person name="Land M.L."/>
            <person name="Ivanova N."/>
            <person name="Mikhailova N."/>
            <person name="Johnston A.W."/>
            <person name="Sanchez-Amat A."/>
        </authorList>
    </citation>
    <scope>NUCLEOTIDE SEQUENCE [LARGE SCALE GENOMIC DNA]</scope>
    <source>
        <strain evidence="3">ATCC 700492 / JCM 21426 / NBRC 103028 / MMB-1</strain>
    </source>
</reference>
<accession>F2K0I3</accession>
<organism evidence="2 3">
    <name type="scientific">Marinomonas mediterranea (strain ATCC 700492 / JCM 21426 / NBRC 103028 / MMB-1)</name>
    <dbReference type="NCBI Taxonomy" id="717774"/>
    <lineage>
        <taxon>Bacteria</taxon>
        <taxon>Pseudomonadati</taxon>
        <taxon>Pseudomonadota</taxon>
        <taxon>Gammaproteobacteria</taxon>
        <taxon>Oceanospirillales</taxon>
        <taxon>Oceanospirillaceae</taxon>
        <taxon>Marinomonas</taxon>
    </lineage>
</organism>
<dbReference type="PATRIC" id="fig|717774.3.peg.1769"/>
<evidence type="ECO:0000313" key="3">
    <source>
        <dbReference type="Proteomes" id="UP000001062"/>
    </source>
</evidence>
<feature type="chain" id="PRO_5003279435" evidence="1">
    <location>
        <begin position="23"/>
        <end position="156"/>
    </location>
</feature>
<name>F2K0I3_MARM1</name>
<keyword evidence="1" id="KW-0732">Signal</keyword>
<dbReference type="OrthoDB" id="8479380at2"/>
<dbReference type="HOGENOM" id="CLU_143531_0_0_6"/>
<dbReference type="EMBL" id="CP002583">
    <property type="protein sequence ID" value="ADZ90967.1"/>
    <property type="molecule type" value="Genomic_DNA"/>
</dbReference>
<dbReference type="KEGG" id="mme:Marme_1711"/>
<protein>
    <submittedName>
        <fullName evidence="2">Uncharacterized protein</fullName>
    </submittedName>
</protein>
<keyword evidence="3" id="KW-1185">Reference proteome</keyword>
<dbReference type="AlphaFoldDB" id="F2K0I3"/>
<dbReference type="Proteomes" id="UP000001062">
    <property type="component" value="Chromosome"/>
</dbReference>